<evidence type="ECO:0000256" key="2">
    <source>
        <dbReference type="ARBA" id="ARBA00023163"/>
    </source>
</evidence>
<name>A0A2I0AVG5_9ASPA</name>
<accession>A0A2I0AVG5</accession>
<feature type="region of interest" description="SAW" evidence="3">
    <location>
        <begin position="390"/>
        <end position="461"/>
    </location>
</feature>
<dbReference type="EMBL" id="KZ451948">
    <property type="protein sequence ID" value="PKA59519.1"/>
    <property type="molecule type" value="Genomic_DNA"/>
</dbReference>
<comment type="caution">
    <text evidence="3">Lacks conserved residue(s) required for the propagation of feature annotation.</text>
</comment>
<gene>
    <name evidence="4" type="primary">NSP2</name>
    <name evidence="4" type="ORF">AXF42_Ash016543</name>
</gene>
<organism evidence="4 5">
    <name type="scientific">Apostasia shenzhenica</name>
    <dbReference type="NCBI Taxonomy" id="1088818"/>
    <lineage>
        <taxon>Eukaryota</taxon>
        <taxon>Viridiplantae</taxon>
        <taxon>Streptophyta</taxon>
        <taxon>Embryophyta</taxon>
        <taxon>Tracheophyta</taxon>
        <taxon>Spermatophyta</taxon>
        <taxon>Magnoliopsida</taxon>
        <taxon>Liliopsida</taxon>
        <taxon>Asparagales</taxon>
        <taxon>Orchidaceae</taxon>
        <taxon>Apostasioideae</taxon>
        <taxon>Apostasia</taxon>
    </lineage>
</organism>
<keyword evidence="5" id="KW-1185">Reference proteome</keyword>
<evidence type="ECO:0000313" key="5">
    <source>
        <dbReference type="Proteomes" id="UP000236161"/>
    </source>
</evidence>
<dbReference type="InterPro" id="IPR005202">
    <property type="entry name" value="TF_GRAS"/>
</dbReference>
<dbReference type="Proteomes" id="UP000236161">
    <property type="component" value="Unassembled WGS sequence"/>
</dbReference>
<feature type="short sequence motif" description="VHIID" evidence="3">
    <location>
        <begin position="191"/>
        <end position="195"/>
    </location>
</feature>
<dbReference type="PROSITE" id="PS50985">
    <property type="entry name" value="GRAS"/>
    <property type="match status" value="1"/>
</dbReference>
<sequence>MEVFMDDAAALQISYSFSAASHADVHSLASFFGDDQDEFYCDHLRNVESSSAISASSYSSPPPAEYQWPAVAGDENLRLIHLLMAAAEALTGGQKGRELARVILVRLGELVVPAASAASGATSIERLVAHFIGALQGIVDGAGRGQIHRGFPSDEALQAFQLAQDMLPDDKLGHFTANQSILEAAAGERRIHVVDYDIKEGLQWSSLMQAMVSRKDGAPPPSLRITAVSGGRSAGKGRWSSETIQVTGQRLMEFAESIGQPLTFGYCRLDRRQMFRPATIRVVKGEALFFNSALLQPEFHQRTTASVRSFLTGAAELGARLVTVIKEERASGSAVIVGEENEGFVRRFTEQLQRYSAKMEALEAEFPKQGRAREMVERLILAPSVRVALSTAYCEREEPEESLEWMPAAGFRPVELSFFNLCQARLLLGLFNQGYRVEEDAPNKITLSWKSRRLLSASVWSPPAVAPANS</sequence>
<keyword evidence="1" id="KW-0805">Transcription regulation</keyword>
<evidence type="ECO:0000313" key="4">
    <source>
        <dbReference type="EMBL" id="PKA59519.1"/>
    </source>
</evidence>
<keyword evidence="2" id="KW-0804">Transcription</keyword>
<dbReference type="Pfam" id="PF03514">
    <property type="entry name" value="GRAS"/>
    <property type="match status" value="1"/>
</dbReference>
<evidence type="ECO:0000256" key="3">
    <source>
        <dbReference type="PROSITE-ProRule" id="PRU01191"/>
    </source>
</evidence>
<proteinExistence type="inferred from homology"/>
<comment type="similarity">
    <text evidence="3">Belongs to the GRAS family.</text>
</comment>
<dbReference type="PANTHER" id="PTHR31636">
    <property type="entry name" value="OSJNBA0084A10.13 PROTEIN-RELATED"/>
    <property type="match status" value="1"/>
</dbReference>
<evidence type="ECO:0000256" key="1">
    <source>
        <dbReference type="ARBA" id="ARBA00023015"/>
    </source>
</evidence>
<feature type="region of interest" description="Leucine repeat II (LRII)" evidence="3">
    <location>
        <begin position="246"/>
        <end position="278"/>
    </location>
</feature>
<dbReference type="STRING" id="1088818.A0A2I0AVG5"/>
<reference evidence="4 5" key="1">
    <citation type="journal article" date="2017" name="Nature">
        <title>The Apostasia genome and the evolution of orchids.</title>
        <authorList>
            <person name="Zhang G.Q."/>
            <person name="Liu K.W."/>
            <person name="Li Z."/>
            <person name="Lohaus R."/>
            <person name="Hsiao Y.Y."/>
            <person name="Niu S.C."/>
            <person name="Wang J.Y."/>
            <person name="Lin Y.C."/>
            <person name="Xu Q."/>
            <person name="Chen L.J."/>
            <person name="Yoshida K."/>
            <person name="Fujiwara S."/>
            <person name="Wang Z.W."/>
            <person name="Zhang Y.Q."/>
            <person name="Mitsuda N."/>
            <person name="Wang M."/>
            <person name="Liu G.H."/>
            <person name="Pecoraro L."/>
            <person name="Huang H.X."/>
            <person name="Xiao X.J."/>
            <person name="Lin M."/>
            <person name="Wu X.Y."/>
            <person name="Wu W.L."/>
            <person name="Chen Y.Y."/>
            <person name="Chang S.B."/>
            <person name="Sakamoto S."/>
            <person name="Ohme-Takagi M."/>
            <person name="Yagi M."/>
            <person name="Zeng S.J."/>
            <person name="Shen C.Y."/>
            <person name="Yeh C.M."/>
            <person name="Luo Y.B."/>
            <person name="Tsai W.C."/>
            <person name="Van de Peer Y."/>
            <person name="Liu Z.J."/>
        </authorList>
    </citation>
    <scope>NUCLEOTIDE SEQUENCE [LARGE SCALE GENOMIC DNA]</scope>
    <source>
        <strain evidence="5">cv. Shenzhen</strain>
        <tissue evidence="4">Stem</tissue>
    </source>
</reference>
<dbReference type="AlphaFoldDB" id="A0A2I0AVG5"/>
<protein>
    <submittedName>
        <fullName evidence="4">Nodulation-signaling pathway 2 protein</fullName>
    </submittedName>
</protein>
<dbReference type="OrthoDB" id="646981at2759"/>